<name>A0A9X0B082_9HELO</name>
<dbReference type="PANTHER" id="PTHR42973:SF4">
    <property type="entry name" value="FAD BINDING DOMAIN PROTEIN"/>
    <property type="match status" value="1"/>
</dbReference>
<dbReference type="AlphaFoldDB" id="A0A9X0B082"/>
<evidence type="ECO:0000256" key="5">
    <source>
        <dbReference type="SAM" id="Phobius"/>
    </source>
</evidence>
<proteinExistence type="inferred from homology"/>
<reference evidence="7" key="1">
    <citation type="submission" date="2022-11" db="EMBL/GenBank/DDBJ databases">
        <title>Genome Resource of Sclerotinia nivalis Strain SnTB1, a Plant Pathogen Isolated from American Ginseng.</title>
        <authorList>
            <person name="Fan S."/>
        </authorList>
    </citation>
    <scope>NUCLEOTIDE SEQUENCE</scope>
    <source>
        <strain evidence="7">SnTB1</strain>
    </source>
</reference>
<keyword evidence="2" id="KW-0285">Flavoprotein</keyword>
<dbReference type="InterPro" id="IPR006094">
    <property type="entry name" value="Oxid_FAD_bind_N"/>
</dbReference>
<keyword evidence="4" id="KW-0560">Oxidoreductase</keyword>
<protein>
    <recommendedName>
        <fullName evidence="6">FAD-binding PCMH-type domain-containing protein</fullName>
    </recommendedName>
</protein>
<evidence type="ECO:0000256" key="3">
    <source>
        <dbReference type="ARBA" id="ARBA00022827"/>
    </source>
</evidence>
<accession>A0A9X0B082</accession>
<feature type="domain" description="FAD-binding PCMH-type" evidence="6">
    <location>
        <begin position="82"/>
        <end position="265"/>
    </location>
</feature>
<keyword evidence="5" id="KW-0472">Membrane</keyword>
<comment type="caution">
    <text evidence="7">The sequence shown here is derived from an EMBL/GenBank/DDBJ whole genome shotgun (WGS) entry which is preliminary data.</text>
</comment>
<dbReference type="Gene3D" id="3.30.465.10">
    <property type="match status" value="1"/>
</dbReference>
<dbReference type="InterPro" id="IPR036318">
    <property type="entry name" value="FAD-bd_PCMH-like_sf"/>
</dbReference>
<keyword evidence="8" id="KW-1185">Reference proteome</keyword>
<dbReference type="PROSITE" id="PS51387">
    <property type="entry name" value="FAD_PCMH"/>
    <property type="match status" value="1"/>
</dbReference>
<sequence>MNSQLLISISATIVLIVIPFVVMRRLIPAPGKKIQASPSSMSPNPTKLCESLAAALPDSLILPHQTEAFTQSLNSYWAKQEYNIVPACVVRPRTTQDLCTVITILKHEHDEQVHAGTEKAEGLFAVRSGGHSPVHCTASISGGILIDLSLFNEVIPSDDGSSVAIGAGNKWMNVSKVLDARGLAVVGGRNSAVGVGGLTLGGGLSFFSPRFGLVCSNIISYDIVLASGTVVTASESNNSDLWLALKGGSNNFGIVTRFTARAFPATKIWSGFLYMPIFQATKVLSAFHKYVATADSNGSDTSAGDVNAAGPIVCFSYVQAIGIQTIAVNLVHTSPPAKKWPTCWGRSSFSSLWRIWSTCKVRTLTSATDEMNALNPPGRRQLFATITIKNDPATITAMHSIYRESIDPLRRAKGLVWTLVMQPLLPSWLQKGDANPLGLDGVDEPLILVSFTVNWDKDEDDELVNTITRKAIENMEAVAVRSGTAHPYRNMNYCAQWQKPFQGYGETNLRLLQETSKKYDPDGLFQKGCVGGFKLFSDVDS</sequence>
<keyword evidence="5" id="KW-1133">Transmembrane helix</keyword>
<evidence type="ECO:0000256" key="4">
    <source>
        <dbReference type="ARBA" id="ARBA00023002"/>
    </source>
</evidence>
<dbReference type="GO" id="GO:0016491">
    <property type="term" value="F:oxidoreductase activity"/>
    <property type="evidence" value="ECO:0007669"/>
    <property type="project" value="UniProtKB-KW"/>
</dbReference>
<dbReference type="GO" id="GO:0071949">
    <property type="term" value="F:FAD binding"/>
    <property type="evidence" value="ECO:0007669"/>
    <property type="project" value="InterPro"/>
</dbReference>
<dbReference type="SUPFAM" id="SSF56176">
    <property type="entry name" value="FAD-binding/transporter-associated domain-like"/>
    <property type="match status" value="1"/>
</dbReference>
<dbReference type="EMBL" id="JAPEIS010000001">
    <property type="protein sequence ID" value="KAJ8070708.1"/>
    <property type="molecule type" value="Genomic_DNA"/>
</dbReference>
<comment type="similarity">
    <text evidence="1">Belongs to the oxygen-dependent FAD-linked oxidoreductase family.</text>
</comment>
<gene>
    <name evidence="7" type="ORF">OCU04_001079</name>
</gene>
<evidence type="ECO:0000313" key="7">
    <source>
        <dbReference type="EMBL" id="KAJ8070708.1"/>
    </source>
</evidence>
<feature type="transmembrane region" description="Helical" evidence="5">
    <location>
        <begin position="6"/>
        <end position="23"/>
    </location>
</feature>
<evidence type="ECO:0000313" key="8">
    <source>
        <dbReference type="Proteomes" id="UP001152300"/>
    </source>
</evidence>
<evidence type="ECO:0000256" key="2">
    <source>
        <dbReference type="ARBA" id="ARBA00022630"/>
    </source>
</evidence>
<dbReference type="InterPro" id="IPR050416">
    <property type="entry name" value="FAD-linked_Oxidoreductase"/>
</dbReference>
<dbReference type="Proteomes" id="UP001152300">
    <property type="component" value="Unassembled WGS sequence"/>
</dbReference>
<dbReference type="Pfam" id="PF01565">
    <property type="entry name" value="FAD_binding_4"/>
    <property type="match status" value="1"/>
</dbReference>
<organism evidence="7 8">
    <name type="scientific">Sclerotinia nivalis</name>
    <dbReference type="NCBI Taxonomy" id="352851"/>
    <lineage>
        <taxon>Eukaryota</taxon>
        <taxon>Fungi</taxon>
        <taxon>Dikarya</taxon>
        <taxon>Ascomycota</taxon>
        <taxon>Pezizomycotina</taxon>
        <taxon>Leotiomycetes</taxon>
        <taxon>Helotiales</taxon>
        <taxon>Sclerotiniaceae</taxon>
        <taxon>Sclerotinia</taxon>
    </lineage>
</organism>
<dbReference type="OrthoDB" id="2151789at2759"/>
<evidence type="ECO:0000256" key="1">
    <source>
        <dbReference type="ARBA" id="ARBA00005466"/>
    </source>
</evidence>
<dbReference type="PANTHER" id="PTHR42973">
    <property type="entry name" value="BINDING OXIDOREDUCTASE, PUTATIVE (AFU_ORTHOLOGUE AFUA_1G17690)-RELATED"/>
    <property type="match status" value="1"/>
</dbReference>
<keyword evidence="5" id="KW-0812">Transmembrane</keyword>
<dbReference type="InterPro" id="IPR016166">
    <property type="entry name" value="FAD-bd_PCMH"/>
</dbReference>
<dbReference type="InterPro" id="IPR016169">
    <property type="entry name" value="FAD-bd_PCMH_sub2"/>
</dbReference>
<evidence type="ECO:0000259" key="6">
    <source>
        <dbReference type="PROSITE" id="PS51387"/>
    </source>
</evidence>
<keyword evidence="3" id="KW-0274">FAD</keyword>